<sequence length="261" mass="28765">MDDGRLRGDGRLGDDFNGGWSERDDGREDWTSFRDRVDREWRSRRAQGSDSDPVSPDEASRWLTDSNAGQGPADFSVSDYRERLLGGPGAELFGGGSGPLYDSGEFARFSFDKEEERRAAAAAADPLAAALPQQAQNEYVDEQYTTDVESSGLVRPYFRTRGRTKPTYDLAIEALISTSEQGRVLDRVRVPEHRSICDLCLDTRSVAEVAALLRLPLGVVRVLIGDVAGLGLVLVHTASQNVGDRPSIEFMERVLSGLRRI</sequence>
<keyword evidence="3" id="KW-1185">Reference proteome</keyword>
<dbReference type="OrthoDB" id="4244884at2"/>
<dbReference type="PANTHER" id="PTHR36221:SF1">
    <property type="entry name" value="DUF742 DOMAIN-CONTAINING PROTEIN"/>
    <property type="match status" value="1"/>
</dbReference>
<dbReference type="Pfam" id="PF05331">
    <property type="entry name" value="DUF742"/>
    <property type="match status" value="1"/>
</dbReference>
<proteinExistence type="predicted"/>
<feature type="region of interest" description="Disordered" evidence="1">
    <location>
        <begin position="1"/>
        <end position="75"/>
    </location>
</feature>
<accession>A0A229RH52</accession>
<name>A0A229RH52_9PSEU</name>
<dbReference type="RefSeq" id="WP_093938677.1">
    <property type="nucleotide sequence ID" value="NZ_JBHUSO010000237.1"/>
</dbReference>
<gene>
    <name evidence="2" type="ORF">CFP71_37645</name>
</gene>
<evidence type="ECO:0008006" key="4">
    <source>
        <dbReference type="Google" id="ProtNLM"/>
    </source>
</evidence>
<dbReference type="Proteomes" id="UP000215223">
    <property type="component" value="Unassembled WGS sequence"/>
</dbReference>
<feature type="compositionally biased region" description="Basic and acidic residues" evidence="1">
    <location>
        <begin position="21"/>
        <end position="43"/>
    </location>
</feature>
<dbReference type="EMBL" id="NMQT01000161">
    <property type="protein sequence ID" value="OXM45915.1"/>
    <property type="molecule type" value="Genomic_DNA"/>
</dbReference>
<reference evidence="2 3" key="1">
    <citation type="submission" date="2017-07" db="EMBL/GenBank/DDBJ databases">
        <title>Amycolatopsis thailandensis Genome sequencing and assembly.</title>
        <authorList>
            <person name="Kaur N."/>
            <person name="Mayilraj S."/>
        </authorList>
    </citation>
    <scope>NUCLEOTIDE SEQUENCE [LARGE SCALE GENOMIC DNA]</scope>
    <source>
        <strain evidence="2 3">JCM 16380</strain>
    </source>
</reference>
<evidence type="ECO:0000313" key="2">
    <source>
        <dbReference type="EMBL" id="OXM45915.1"/>
    </source>
</evidence>
<protein>
    <recommendedName>
        <fullName evidence="4">DUF742 domain-containing protein</fullName>
    </recommendedName>
</protein>
<comment type="caution">
    <text evidence="2">The sequence shown here is derived from an EMBL/GenBank/DDBJ whole genome shotgun (WGS) entry which is preliminary data.</text>
</comment>
<evidence type="ECO:0000313" key="3">
    <source>
        <dbReference type="Proteomes" id="UP000215223"/>
    </source>
</evidence>
<feature type="compositionally biased region" description="Basic and acidic residues" evidence="1">
    <location>
        <begin position="1"/>
        <end position="14"/>
    </location>
</feature>
<dbReference type="InterPro" id="IPR007995">
    <property type="entry name" value="DUF742"/>
</dbReference>
<dbReference type="AlphaFoldDB" id="A0A229RH52"/>
<dbReference type="PANTHER" id="PTHR36221">
    <property type="entry name" value="DUF742 DOMAIN-CONTAINING PROTEIN"/>
    <property type="match status" value="1"/>
</dbReference>
<organism evidence="2 3">
    <name type="scientific">Amycolatopsis thailandensis</name>
    <dbReference type="NCBI Taxonomy" id="589330"/>
    <lineage>
        <taxon>Bacteria</taxon>
        <taxon>Bacillati</taxon>
        <taxon>Actinomycetota</taxon>
        <taxon>Actinomycetes</taxon>
        <taxon>Pseudonocardiales</taxon>
        <taxon>Pseudonocardiaceae</taxon>
        <taxon>Amycolatopsis</taxon>
    </lineage>
</organism>
<evidence type="ECO:0000256" key="1">
    <source>
        <dbReference type="SAM" id="MobiDB-lite"/>
    </source>
</evidence>